<dbReference type="KEGG" id="aft:BBF96_15665"/>
<accession>A0A3Q9HT28</accession>
<dbReference type="EMBL" id="CP016379">
    <property type="protein sequence ID" value="AZR74679.1"/>
    <property type="molecule type" value="Genomic_DNA"/>
</dbReference>
<evidence type="ECO:0008006" key="4">
    <source>
        <dbReference type="Google" id="ProtNLM"/>
    </source>
</evidence>
<dbReference type="Pfam" id="PF06182">
    <property type="entry name" value="ABC2_membrane_6"/>
    <property type="match status" value="1"/>
</dbReference>
<proteinExistence type="predicted"/>
<feature type="transmembrane region" description="Helical" evidence="1">
    <location>
        <begin position="60"/>
        <end position="81"/>
    </location>
</feature>
<dbReference type="PANTHER" id="PTHR36833:SF1">
    <property type="entry name" value="INTEGRAL MEMBRANE TRANSPORT PROTEIN"/>
    <property type="match status" value="1"/>
</dbReference>
<organism evidence="2 3">
    <name type="scientific">Anoxybacter fermentans</name>
    <dbReference type="NCBI Taxonomy" id="1323375"/>
    <lineage>
        <taxon>Bacteria</taxon>
        <taxon>Bacillati</taxon>
        <taxon>Bacillota</taxon>
        <taxon>Clostridia</taxon>
        <taxon>Halanaerobiales</taxon>
        <taxon>Anoxybacter</taxon>
    </lineage>
</organism>
<evidence type="ECO:0000313" key="2">
    <source>
        <dbReference type="EMBL" id="AZR74679.1"/>
    </source>
</evidence>
<name>A0A3Q9HT28_9FIRM</name>
<keyword evidence="1" id="KW-1133">Transmembrane helix</keyword>
<evidence type="ECO:0000256" key="1">
    <source>
        <dbReference type="SAM" id="Phobius"/>
    </source>
</evidence>
<dbReference type="RefSeq" id="WP_164731148.1">
    <property type="nucleotide sequence ID" value="NZ_CP016379.1"/>
</dbReference>
<keyword evidence="1" id="KW-0812">Transmembrane</keyword>
<feature type="transmembrane region" description="Helical" evidence="1">
    <location>
        <begin position="26"/>
        <end position="48"/>
    </location>
</feature>
<gene>
    <name evidence="2" type="ORF">BBF96_15665</name>
</gene>
<sequence>MLRYWKCFCAYFKANLLTWAEYRLDFLALNVSNIIYLVVGVINIEILFTQVDNIMGWNKYHIFWMLGFYYLVKTLWNTLFINTLDIGYWVRSGKLDLFMVRPLNPLFQLICTGRYNTEFALDELVLGLGLIIYANNHLGIVWDSGSIAYFIISLMSGVLVYGGIIFLLSCISLWTIQSDTLFEFIYNLERLIEYPIDIYGVFIKYFLTFVLPLGFVSFYPAQFFFNVGNYRWFIFAEPFIGVVLTVLGLAIWKQGLKGYQSTGS</sequence>
<feature type="transmembrane region" description="Helical" evidence="1">
    <location>
        <begin position="196"/>
        <end position="220"/>
    </location>
</feature>
<dbReference type="Proteomes" id="UP000267250">
    <property type="component" value="Chromosome"/>
</dbReference>
<dbReference type="PANTHER" id="PTHR36833">
    <property type="entry name" value="SLR0610 PROTEIN-RELATED"/>
    <property type="match status" value="1"/>
</dbReference>
<evidence type="ECO:0000313" key="3">
    <source>
        <dbReference type="Proteomes" id="UP000267250"/>
    </source>
</evidence>
<dbReference type="AlphaFoldDB" id="A0A3Q9HT28"/>
<feature type="transmembrane region" description="Helical" evidence="1">
    <location>
        <begin position="232"/>
        <end position="252"/>
    </location>
</feature>
<dbReference type="InterPro" id="IPR010390">
    <property type="entry name" value="ABC-2_transporter-like"/>
</dbReference>
<protein>
    <recommendedName>
        <fullName evidence="4">ABC transporter permease</fullName>
    </recommendedName>
</protein>
<keyword evidence="3" id="KW-1185">Reference proteome</keyword>
<reference evidence="2 3" key="1">
    <citation type="submission" date="2016-07" db="EMBL/GenBank/DDBJ databases">
        <title>Genome and transcriptome analysis of iron-reducing fermentative bacteria Anoxybacter fermentans.</title>
        <authorList>
            <person name="Zeng X."/>
            <person name="Shao Z."/>
        </authorList>
    </citation>
    <scope>NUCLEOTIDE SEQUENCE [LARGE SCALE GENOMIC DNA]</scope>
    <source>
        <strain evidence="2 3">DY22613</strain>
    </source>
</reference>
<feature type="transmembrane region" description="Helical" evidence="1">
    <location>
        <begin position="147"/>
        <end position="176"/>
    </location>
</feature>
<keyword evidence="1" id="KW-0472">Membrane</keyword>